<evidence type="ECO:0000256" key="4">
    <source>
        <dbReference type="ARBA" id="ARBA00022478"/>
    </source>
</evidence>
<proteinExistence type="inferred from homology"/>
<accession>A0A166UK77</accession>
<comment type="similarity">
    <text evidence="2">Belongs to the eukaryotic RPC9 RNA polymerase subunit family.</text>
</comment>
<keyword evidence="5" id="KW-0804">Transcription</keyword>
<evidence type="ECO:0000256" key="5">
    <source>
        <dbReference type="ARBA" id="ARBA00023163"/>
    </source>
</evidence>
<dbReference type="PANTHER" id="PTHR15561:SF0">
    <property type="entry name" value="DNA-DIRECTED RNA POLYMERASE III SUBUNIT RPC9"/>
    <property type="match status" value="1"/>
</dbReference>
<dbReference type="OrthoDB" id="1746530at2759"/>
<evidence type="ECO:0000313" key="8">
    <source>
        <dbReference type="EMBL" id="OAA32638.1"/>
    </source>
</evidence>
<dbReference type="Gene3D" id="1.20.1250.40">
    <property type="match status" value="1"/>
</dbReference>
<evidence type="ECO:0000256" key="2">
    <source>
        <dbReference type="ARBA" id="ARBA00006898"/>
    </source>
</evidence>
<name>A0A166UK77_9HYPO</name>
<evidence type="ECO:0000256" key="3">
    <source>
        <dbReference type="ARBA" id="ARBA00016672"/>
    </source>
</evidence>
<protein>
    <recommendedName>
        <fullName evidence="3">DNA-directed RNA polymerase III subunit RPC9</fullName>
    </recommendedName>
</protein>
<dbReference type="Pfam" id="PF03874">
    <property type="entry name" value="RNA_pol_Rpb4"/>
    <property type="match status" value="1"/>
</dbReference>
<keyword evidence="6" id="KW-0539">Nucleus</keyword>
<dbReference type="InterPro" id="IPR038324">
    <property type="entry name" value="Rpb4/RPC9_sf"/>
</dbReference>
<comment type="subcellular location">
    <subcellularLocation>
        <location evidence="1">Nucleus</location>
    </subcellularLocation>
</comment>
<evidence type="ECO:0000256" key="1">
    <source>
        <dbReference type="ARBA" id="ARBA00004123"/>
    </source>
</evidence>
<keyword evidence="9" id="KW-1185">Reference proteome</keyword>
<dbReference type="InterPro" id="IPR010997">
    <property type="entry name" value="HRDC-like_sf"/>
</dbReference>
<dbReference type="STRING" id="1081109.A0A166UK77"/>
<reference evidence="8 9" key="1">
    <citation type="journal article" date="2016" name="Genome Biol. Evol.">
        <title>Divergent and convergent evolution of fungal pathogenicity.</title>
        <authorList>
            <person name="Shang Y."/>
            <person name="Xiao G."/>
            <person name="Zheng P."/>
            <person name="Cen K."/>
            <person name="Zhan S."/>
            <person name="Wang C."/>
        </authorList>
    </citation>
    <scope>NUCLEOTIDE SEQUENCE [LARGE SCALE GENOMIC DNA]</scope>
    <source>
        <strain evidence="8 9">RCEF 2490</strain>
    </source>
</reference>
<feature type="compositionally biased region" description="Acidic residues" evidence="7">
    <location>
        <begin position="166"/>
        <end position="187"/>
    </location>
</feature>
<dbReference type="SUPFAM" id="SSF47819">
    <property type="entry name" value="HRDC-like"/>
    <property type="match status" value="1"/>
</dbReference>
<evidence type="ECO:0000256" key="7">
    <source>
        <dbReference type="SAM" id="MobiDB-lite"/>
    </source>
</evidence>
<dbReference type="InterPro" id="IPR005574">
    <property type="entry name" value="Rpb4/RPC9"/>
</dbReference>
<dbReference type="PANTHER" id="PTHR15561">
    <property type="entry name" value="CALCITONIN GENE-RELATED PEPTIDE-RECEPTOR COMPONENT PROTEIN"/>
    <property type="match status" value="1"/>
</dbReference>
<dbReference type="EMBL" id="AZGY01000001">
    <property type="protein sequence ID" value="OAA32638.1"/>
    <property type="molecule type" value="Genomic_DNA"/>
</dbReference>
<gene>
    <name evidence="8" type="ORF">AAL_00103</name>
</gene>
<evidence type="ECO:0000256" key="6">
    <source>
        <dbReference type="ARBA" id="ARBA00023242"/>
    </source>
</evidence>
<comment type="caution">
    <text evidence="8">The sequence shown here is derived from an EMBL/GenBank/DDBJ whole genome shotgun (WGS) entry which is preliminary data.</text>
</comment>
<keyword evidence="8" id="KW-0675">Receptor</keyword>
<organism evidence="8 9">
    <name type="scientific">Moelleriella libera RCEF 2490</name>
    <dbReference type="NCBI Taxonomy" id="1081109"/>
    <lineage>
        <taxon>Eukaryota</taxon>
        <taxon>Fungi</taxon>
        <taxon>Dikarya</taxon>
        <taxon>Ascomycota</taxon>
        <taxon>Pezizomycotina</taxon>
        <taxon>Sordariomycetes</taxon>
        <taxon>Hypocreomycetidae</taxon>
        <taxon>Hypocreales</taxon>
        <taxon>Clavicipitaceae</taxon>
        <taxon>Moelleriella</taxon>
    </lineage>
</organism>
<sequence length="187" mass="21539">MRILEAQSAVLSNYEVFQHLIDQRSRYKQQKRRGPPNLETVVTEVWHLFFFARAPKMHNAFKEAGSCPPVHRRANRQQLLQYMRTDPSPLSQQPVTYSPECISQLVERLRPYDLSKGEIVMILNLRPASMAALNTIIEDRSDRFSEDQQEEMVNIVAEVLGRFEAEETENQEAVEEGDETMDDAAAS</sequence>
<dbReference type="GO" id="GO:0000166">
    <property type="term" value="F:nucleotide binding"/>
    <property type="evidence" value="ECO:0007669"/>
    <property type="project" value="InterPro"/>
</dbReference>
<evidence type="ECO:0000313" key="9">
    <source>
        <dbReference type="Proteomes" id="UP000078544"/>
    </source>
</evidence>
<dbReference type="InterPro" id="IPR038846">
    <property type="entry name" value="RPC9"/>
</dbReference>
<keyword evidence="4" id="KW-0240">DNA-directed RNA polymerase</keyword>
<dbReference type="AlphaFoldDB" id="A0A166UK77"/>
<feature type="region of interest" description="Disordered" evidence="7">
    <location>
        <begin position="164"/>
        <end position="187"/>
    </location>
</feature>
<dbReference type="Proteomes" id="UP000078544">
    <property type="component" value="Unassembled WGS sequence"/>
</dbReference>
<dbReference type="GO" id="GO:0005666">
    <property type="term" value="C:RNA polymerase III complex"/>
    <property type="evidence" value="ECO:0007669"/>
    <property type="project" value="InterPro"/>
</dbReference>
<dbReference type="GO" id="GO:0006384">
    <property type="term" value="P:transcription initiation at RNA polymerase III promoter"/>
    <property type="evidence" value="ECO:0007669"/>
    <property type="project" value="InterPro"/>
</dbReference>